<feature type="transmembrane region" description="Helical" evidence="9">
    <location>
        <begin position="112"/>
        <end position="131"/>
    </location>
</feature>
<feature type="transmembrane region" description="Helical" evidence="9">
    <location>
        <begin position="431"/>
        <end position="454"/>
    </location>
</feature>
<proteinExistence type="predicted"/>
<feature type="transmembrane region" description="Helical" evidence="9">
    <location>
        <begin position="68"/>
        <end position="92"/>
    </location>
</feature>
<evidence type="ECO:0000256" key="5">
    <source>
        <dbReference type="ARBA" id="ARBA00022984"/>
    </source>
</evidence>
<evidence type="ECO:0000256" key="8">
    <source>
        <dbReference type="SAM" id="MobiDB-lite"/>
    </source>
</evidence>
<keyword evidence="4" id="KW-0133">Cell shape</keyword>
<evidence type="ECO:0000256" key="4">
    <source>
        <dbReference type="ARBA" id="ARBA00022960"/>
    </source>
</evidence>
<protein>
    <submittedName>
        <fullName evidence="10">Virulence factor MviN</fullName>
    </submittedName>
</protein>
<keyword evidence="2" id="KW-1003">Cell membrane</keyword>
<feature type="transmembrane region" description="Helical" evidence="9">
    <location>
        <begin position="494"/>
        <end position="515"/>
    </location>
</feature>
<feature type="transmembrane region" description="Helical" evidence="9">
    <location>
        <begin position="349"/>
        <end position="374"/>
    </location>
</feature>
<dbReference type="PANTHER" id="PTHR47019:SF1">
    <property type="entry name" value="LIPID II FLIPPASE MURJ"/>
    <property type="match status" value="1"/>
</dbReference>
<feature type="transmembrane region" description="Helical" evidence="9">
    <location>
        <begin position="151"/>
        <end position="176"/>
    </location>
</feature>
<feature type="transmembrane region" description="Helical" evidence="9">
    <location>
        <begin position="395"/>
        <end position="419"/>
    </location>
</feature>
<feature type="transmembrane region" description="Helical" evidence="9">
    <location>
        <begin position="303"/>
        <end position="329"/>
    </location>
</feature>
<name>A0ABX7IHF0_9ACTO</name>
<dbReference type="PANTHER" id="PTHR47019">
    <property type="entry name" value="LIPID II FLIPPASE MURJ"/>
    <property type="match status" value="1"/>
</dbReference>
<keyword evidence="6 9" id="KW-1133">Transmembrane helix</keyword>
<feature type="transmembrane region" description="Helical" evidence="9">
    <location>
        <begin position="466"/>
        <end position="488"/>
    </location>
</feature>
<dbReference type="Proteomes" id="UP000602653">
    <property type="component" value="Chromosome"/>
</dbReference>
<dbReference type="Pfam" id="PF03023">
    <property type="entry name" value="MurJ"/>
    <property type="match status" value="1"/>
</dbReference>
<feature type="region of interest" description="Disordered" evidence="8">
    <location>
        <begin position="29"/>
        <end position="58"/>
    </location>
</feature>
<accession>A0ABX7IHF0</accession>
<feature type="compositionally biased region" description="Polar residues" evidence="8">
    <location>
        <begin position="30"/>
        <end position="41"/>
    </location>
</feature>
<comment type="subcellular location">
    <subcellularLocation>
        <location evidence="1">Cell membrane</location>
        <topology evidence="1">Multi-pass membrane protein</topology>
    </subcellularLocation>
</comment>
<evidence type="ECO:0000256" key="9">
    <source>
        <dbReference type="SAM" id="Phobius"/>
    </source>
</evidence>
<feature type="transmembrane region" description="Helical" evidence="9">
    <location>
        <begin position="535"/>
        <end position="555"/>
    </location>
</feature>
<sequence length="611" mass="65824">MDFRSRKRFLPRHGQGRIPLSAQCAALTPHRQSVDNPTVSPVTPPGAESAPAAPRANQPRVSAARSSFIMFLGTLVSRALGMIRSPILLGAVVGVSTPVANSFDVANNVPNLLYGIIAGGLVNAVLVPAIVRATEKSHAEGVVFINKLLTFSFVTLGLLTLVITLAAPMIVSFYASTMSAEWYRLTVIFAYWCLPQIFFYGLYAVLGQILNAYEKFGPYMWSPALNNIVAIGGLILMLGLFGSEDSTSPSSAADWAGAPTMILGGVSTLGIVMQAVVLFWPLRNLGIHYHPDFRWRNSGLGAIGRAGSWVLALMVTGMIPIMFLVNVAAGATQRAIDMGMDTIGVAGNFMYTIAFALYSLPTSLVTISIITAVFPRMSRAAARNDSNSVRSDISITIRTVGAFNILASALIFVLAVPVAKVVTPTSTAAEAWSLAWVLGALTLGLVAGAADSVLMKVFYAYEDTRTAFFTVLPLHIITPIFYFFTSYWSPEWTVIGLCLFSSLENVVYLAIHAWILRRRLGGIDGRRIVSSHLKLGAIGVISGALGFVSMLEFGYDAVANNYFLSVVSIIVVGTLMSITFVVLLWISKLPEGEVLLRPVRQISAKILTRVR</sequence>
<dbReference type="PRINTS" id="PR01806">
    <property type="entry name" value="VIRFACTRMVIN"/>
</dbReference>
<evidence type="ECO:0000256" key="7">
    <source>
        <dbReference type="ARBA" id="ARBA00023136"/>
    </source>
</evidence>
<dbReference type="RefSeq" id="WP_204424817.1">
    <property type="nucleotide sequence ID" value="NZ_CP070228.1"/>
</dbReference>
<dbReference type="InterPro" id="IPR051050">
    <property type="entry name" value="Lipid_II_flippase_MurJ/MviN"/>
</dbReference>
<dbReference type="EMBL" id="CP070228">
    <property type="protein sequence ID" value="QRV02387.1"/>
    <property type="molecule type" value="Genomic_DNA"/>
</dbReference>
<evidence type="ECO:0000256" key="3">
    <source>
        <dbReference type="ARBA" id="ARBA00022692"/>
    </source>
</evidence>
<keyword evidence="5" id="KW-0573">Peptidoglycan synthesis</keyword>
<feature type="transmembrane region" description="Helical" evidence="9">
    <location>
        <begin position="561"/>
        <end position="586"/>
    </location>
</feature>
<reference evidence="10 11" key="1">
    <citation type="submission" date="2021-02" db="EMBL/GenBank/DDBJ databases">
        <title>Complete Genome Sequence of Arcanobacterium phocisimile strain DSM 26142T from a harbour seal.</title>
        <authorList>
            <person name="Borowiak M."/>
            <person name="Alssahen M."/>
            <person name="Malorny B."/>
            <person name="Laemmler C."/>
            <person name="Siebert U."/>
            <person name="Ploetz M."/>
            <person name="Abdulmawjood A."/>
        </authorList>
    </citation>
    <scope>NUCLEOTIDE SEQUENCE [LARGE SCALE GENOMIC DNA]</scope>
    <source>
        <strain evidence="10 11">DSM 26142</strain>
    </source>
</reference>
<keyword evidence="11" id="KW-1185">Reference proteome</keyword>
<dbReference type="InterPro" id="IPR004268">
    <property type="entry name" value="MurJ"/>
</dbReference>
<evidence type="ECO:0000256" key="2">
    <source>
        <dbReference type="ARBA" id="ARBA00022475"/>
    </source>
</evidence>
<organism evidence="10 11">
    <name type="scientific">Arcanobacterium phocisimile</name>
    <dbReference type="NCBI Taxonomy" id="1302235"/>
    <lineage>
        <taxon>Bacteria</taxon>
        <taxon>Bacillati</taxon>
        <taxon>Actinomycetota</taxon>
        <taxon>Actinomycetes</taxon>
        <taxon>Actinomycetales</taxon>
        <taxon>Actinomycetaceae</taxon>
        <taxon>Arcanobacterium</taxon>
    </lineage>
</organism>
<evidence type="ECO:0000313" key="10">
    <source>
        <dbReference type="EMBL" id="QRV02387.1"/>
    </source>
</evidence>
<feature type="transmembrane region" description="Helical" evidence="9">
    <location>
        <begin position="261"/>
        <end position="282"/>
    </location>
</feature>
<gene>
    <name evidence="10" type="ORF">JTE88_01080</name>
</gene>
<keyword evidence="3 9" id="KW-0812">Transmembrane</keyword>
<feature type="transmembrane region" description="Helical" evidence="9">
    <location>
        <begin position="218"/>
        <end position="241"/>
    </location>
</feature>
<evidence type="ECO:0000256" key="1">
    <source>
        <dbReference type="ARBA" id="ARBA00004651"/>
    </source>
</evidence>
<evidence type="ECO:0000256" key="6">
    <source>
        <dbReference type="ARBA" id="ARBA00022989"/>
    </source>
</evidence>
<evidence type="ECO:0000313" key="11">
    <source>
        <dbReference type="Proteomes" id="UP000602653"/>
    </source>
</evidence>
<keyword evidence="7 9" id="KW-0472">Membrane</keyword>
<feature type="transmembrane region" description="Helical" evidence="9">
    <location>
        <begin position="182"/>
        <end position="206"/>
    </location>
</feature>